<keyword evidence="1" id="KW-0812">Transmembrane</keyword>
<dbReference type="Proteomes" id="UP000886741">
    <property type="component" value="Unassembled WGS sequence"/>
</dbReference>
<dbReference type="EMBL" id="DVJJ01000072">
    <property type="protein sequence ID" value="HIS64616.1"/>
    <property type="molecule type" value="Genomic_DNA"/>
</dbReference>
<comment type="caution">
    <text evidence="2">The sequence shown here is derived from an EMBL/GenBank/DDBJ whole genome shotgun (WGS) entry which is preliminary data.</text>
</comment>
<keyword evidence="1" id="KW-1133">Transmembrane helix</keyword>
<evidence type="ECO:0000256" key="1">
    <source>
        <dbReference type="SAM" id="Phobius"/>
    </source>
</evidence>
<proteinExistence type="predicted"/>
<protein>
    <recommendedName>
        <fullName evidence="4">AlgX/AlgJ SGNH hydrolase-like domain-containing protein</fullName>
    </recommendedName>
</protein>
<dbReference type="AlphaFoldDB" id="A0A9D1F9P0"/>
<evidence type="ECO:0008006" key="4">
    <source>
        <dbReference type="Google" id="ProtNLM"/>
    </source>
</evidence>
<evidence type="ECO:0000313" key="3">
    <source>
        <dbReference type="Proteomes" id="UP000886741"/>
    </source>
</evidence>
<evidence type="ECO:0000313" key="2">
    <source>
        <dbReference type="EMBL" id="HIS64616.1"/>
    </source>
</evidence>
<reference evidence="2" key="1">
    <citation type="submission" date="2020-10" db="EMBL/GenBank/DDBJ databases">
        <authorList>
            <person name="Gilroy R."/>
        </authorList>
    </citation>
    <scope>NUCLEOTIDE SEQUENCE</scope>
    <source>
        <strain evidence="2">ChiBcec16-1751</strain>
    </source>
</reference>
<name>A0A9D1F9P0_9FIRM</name>
<gene>
    <name evidence="2" type="ORF">IAA83_04495</name>
</gene>
<reference evidence="2" key="2">
    <citation type="journal article" date="2021" name="PeerJ">
        <title>Extensive microbial diversity within the chicken gut microbiome revealed by metagenomics and culture.</title>
        <authorList>
            <person name="Gilroy R."/>
            <person name="Ravi A."/>
            <person name="Getino M."/>
            <person name="Pursley I."/>
            <person name="Horton D.L."/>
            <person name="Alikhan N.F."/>
            <person name="Baker D."/>
            <person name="Gharbi K."/>
            <person name="Hall N."/>
            <person name="Watson M."/>
            <person name="Adriaenssens E.M."/>
            <person name="Foster-Nyarko E."/>
            <person name="Jarju S."/>
            <person name="Secka A."/>
            <person name="Antonio M."/>
            <person name="Oren A."/>
            <person name="Chaudhuri R.R."/>
            <person name="La Ragione R."/>
            <person name="Hildebrand F."/>
            <person name="Pallen M.J."/>
        </authorList>
    </citation>
    <scope>NUCLEOTIDE SEQUENCE</scope>
    <source>
        <strain evidence="2">ChiBcec16-1751</strain>
    </source>
</reference>
<feature type="transmembrane region" description="Helical" evidence="1">
    <location>
        <begin position="7"/>
        <end position="27"/>
    </location>
</feature>
<organism evidence="2 3">
    <name type="scientific">Candidatus Avoscillospira avistercoris</name>
    <dbReference type="NCBI Taxonomy" id="2840707"/>
    <lineage>
        <taxon>Bacteria</taxon>
        <taxon>Bacillati</taxon>
        <taxon>Bacillota</taxon>
        <taxon>Clostridia</taxon>
        <taxon>Eubacteriales</taxon>
        <taxon>Oscillospiraceae</taxon>
        <taxon>Oscillospiraceae incertae sedis</taxon>
        <taxon>Candidatus Avoscillospira</taxon>
    </lineage>
</organism>
<accession>A0A9D1F9P0</accession>
<sequence>MQKIKYIAIAAVSFVMLFGIAIWHIVLPDQETSRSERRNLAQAPALTAEGIFSGDYMEELETYLLDQFPGRDGWRTIKAVTRFDLFRQLDNNDVYLVGDSVFKMEYPLKEDQVTYAANKINEVVSTYVPSERIYYSIVPDKNYFVAEEHGYPHMDYDRLVEIMTSTVNGQYLDIMDLLSVDDYYRTDTHWNQPDILDVAQFLADGMGLGVSLTPEGGYTENTLSPFYGVYCGQSALPVEPDVLTYLTSDATNAASMTGVEFEGKWPVYTTTKFDGMDGYDVFAGGAQAVLTMESPLAKTDRELVIFRDSYGSSISPLFLEGYSKVTLIDLRYIAAKLLPDFVELNENQDILFLYSTSLLNSGMLLK</sequence>
<keyword evidence="1" id="KW-0472">Membrane</keyword>